<dbReference type="WBParaSite" id="BPAG_0000139701-mRNA-1">
    <property type="protein sequence ID" value="BPAG_0000139701-mRNA-1"/>
    <property type="gene ID" value="BPAG_0000139701"/>
</dbReference>
<gene>
    <name evidence="2" type="ORF">BPAG_LOCUS1398</name>
</gene>
<dbReference type="EMBL" id="UZAD01000106">
    <property type="protein sequence ID" value="VDN82584.1"/>
    <property type="molecule type" value="Genomic_DNA"/>
</dbReference>
<name>A0A0N4T002_BRUPA</name>
<protein>
    <submittedName>
        <fullName evidence="2 4">Uncharacterized protein</fullName>
    </submittedName>
</protein>
<sequence length="118" mass="13012">MNALALTRISLHFQRDRKHQSPQAIPPPAAPQQPTTSLVSQECSGSFYEGLLGYEHLGRVGHSGRFFEGWALYDVPEEVCVFGVISSRERFHSEVSERSLMAEAGTIFGSCNVQLDSA</sequence>
<keyword evidence="3" id="KW-1185">Reference proteome</keyword>
<evidence type="ECO:0000313" key="4">
    <source>
        <dbReference type="WBParaSite" id="BPAG_0000139701-mRNA-1"/>
    </source>
</evidence>
<accession>A0A0N4T002</accession>
<evidence type="ECO:0000256" key="1">
    <source>
        <dbReference type="SAM" id="MobiDB-lite"/>
    </source>
</evidence>
<organism evidence="4">
    <name type="scientific">Brugia pahangi</name>
    <name type="common">Filarial nematode worm</name>
    <dbReference type="NCBI Taxonomy" id="6280"/>
    <lineage>
        <taxon>Eukaryota</taxon>
        <taxon>Metazoa</taxon>
        <taxon>Ecdysozoa</taxon>
        <taxon>Nematoda</taxon>
        <taxon>Chromadorea</taxon>
        <taxon>Rhabditida</taxon>
        <taxon>Spirurina</taxon>
        <taxon>Spiruromorpha</taxon>
        <taxon>Filarioidea</taxon>
        <taxon>Onchocercidae</taxon>
        <taxon>Brugia</taxon>
    </lineage>
</organism>
<proteinExistence type="predicted"/>
<evidence type="ECO:0000313" key="2">
    <source>
        <dbReference type="EMBL" id="VDN82584.1"/>
    </source>
</evidence>
<feature type="region of interest" description="Disordered" evidence="1">
    <location>
        <begin position="16"/>
        <end position="36"/>
    </location>
</feature>
<evidence type="ECO:0000313" key="3">
    <source>
        <dbReference type="Proteomes" id="UP000278627"/>
    </source>
</evidence>
<dbReference type="AlphaFoldDB" id="A0A0N4T002"/>
<reference evidence="2 3" key="2">
    <citation type="submission" date="2018-11" db="EMBL/GenBank/DDBJ databases">
        <authorList>
            <consortium name="Pathogen Informatics"/>
        </authorList>
    </citation>
    <scope>NUCLEOTIDE SEQUENCE [LARGE SCALE GENOMIC DNA]</scope>
</reference>
<dbReference type="Proteomes" id="UP000278627">
    <property type="component" value="Unassembled WGS sequence"/>
</dbReference>
<reference evidence="4" key="1">
    <citation type="submission" date="2017-02" db="UniProtKB">
        <authorList>
            <consortium name="WormBaseParasite"/>
        </authorList>
    </citation>
    <scope>IDENTIFICATION</scope>
</reference>